<evidence type="ECO:0000256" key="6">
    <source>
        <dbReference type="RuleBase" id="RU000320"/>
    </source>
</evidence>
<feature type="transmembrane region" description="Helical" evidence="5">
    <location>
        <begin position="381"/>
        <end position="405"/>
    </location>
</feature>
<evidence type="ECO:0000256" key="5">
    <source>
        <dbReference type="HAMAP-Rule" id="MF_00445"/>
    </source>
</evidence>
<gene>
    <name evidence="5" type="primary">nuoN</name>
    <name evidence="8" type="ORF">HC031_10280</name>
</gene>
<dbReference type="InterPro" id="IPR001750">
    <property type="entry name" value="ND/Mrp_TM"/>
</dbReference>
<dbReference type="EC" id="7.1.1.-" evidence="5"/>
<keyword evidence="4 5" id="KW-0472">Membrane</keyword>
<evidence type="ECO:0000256" key="4">
    <source>
        <dbReference type="ARBA" id="ARBA00023136"/>
    </source>
</evidence>
<keyword evidence="3 5" id="KW-1133">Transmembrane helix</keyword>
<keyword evidence="5" id="KW-1003">Cell membrane</keyword>
<dbReference type="RefSeq" id="WP_167924998.1">
    <property type="nucleotide sequence ID" value="NZ_JAATVY010000005.1"/>
</dbReference>
<keyword evidence="5" id="KW-1278">Translocase</keyword>
<comment type="catalytic activity">
    <reaction evidence="5">
        <text>a quinone + NADH + 5 H(+)(in) = a quinol + NAD(+) + 4 H(+)(out)</text>
        <dbReference type="Rhea" id="RHEA:57888"/>
        <dbReference type="ChEBI" id="CHEBI:15378"/>
        <dbReference type="ChEBI" id="CHEBI:24646"/>
        <dbReference type="ChEBI" id="CHEBI:57540"/>
        <dbReference type="ChEBI" id="CHEBI:57945"/>
        <dbReference type="ChEBI" id="CHEBI:132124"/>
    </reaction>
</comment>
<protein>
    <recommendedName>
        <fullName evidence="5">NADH-quinone oxidoreductase subunit N</fullName>
        <ecNumber evidence="5">7.1.1.-</ecNumber>
    </recommendedName>
    <alternativeName>
        <fullName evidence="5">NADH dehydrogenase I subunit N</fullName>
    </alternativeName>
    <alternativeName>
        <fullName evidence="5">NDH-1 subunit N</fullName>
    </alternativeName>
</protein>
<feature type="transmembrane region" description="Helical" evidence="5">
    <location>
        <begin position="302"/>
        <end position="324"/>
    </location>
</feature>
<evidence type="ECO:0000313" key="8">
    <source>
        <dbReference type="EMBL" id="NJC70094.1"/>
    </source>
</evidence>
<feature type="transmembrane region" description="Helical" evidence="5">
    <location>
        <begin position="6"/>
        <end position="28"/>
    </location>
</feature>
<dbReference type="InterPro" id="IPR010096">
    <property type="entry name" value="NADH-Q_OxRdtase_suN/2"/>
</dbReference>
<dbReference type="EMBL" id="JAATVY010000005">
    <property type="protein sequence ID" value="NJC70094.1"/>
    <property type="molecule type" value="Genomic_DNA"/>
</dbReference>
<feature type="transmembrane region" description="Helical" evidence="5">
    <location>
        <begin position="160"/>
        <end position="182"/>
    </location>
</feature>
<comment type="function">
    <text evidence="5">NDH-1 shuttles electrons from NADH, via FMN and iron-sulfur (Fe-S) centers, to quinones in the respiratory chain. The immediate electron acceptor for the enzyme in this species is believed to be a menaquinone. Couples the redox reaction to proton translocation (for every two electrons transferred, four hydrogen ions are translocated across the cytoplasmic membrane), and thus conserves the redox energy in a proton gradient.</text>
</comment>
<evidence type="ECO:0000256" key="3">
    <source>
        <dbReference type="ARBA" id="ARBA00022989"/>
    </source>
</evidence>
<evidence type="ECO:0000256" key="2">
    <source>
        <dbReference type="ARBA" id="ARBA00022692"/>
    </source>
</evidence>
<comment type="subcellular location">
    <subcellularLocation>
        <location evidence="5">Cell membrane</location>
        <topology evidence="5">Multi-pass membrane protein</topology>
    </subcellularLocation>
    <subcellularLocation>
        <location evidence="1">Endomembrane system</location>
        <topology evidence="1">Multi-pass membrane protein</topology>
    </subcellularLocation>
    <subcellularLocation>
        <location evidence="6">Membrane</location>
        <topology evidence="6">Multi-pass membrane protein</topology>
    </subcellularLocation>
</comment>
<organism evidence="8 9">
    <name type="scientific">Planosporangium thailandense</name>
    <dbReference type="NCBI Taxonomy" id="765197"/>
    <lineage>
        <taxon>Bacteria</taxon>
        <taxon>Bacillati</taxon>
        <taxon>Actinomycetota</taxon>
        <taxon>Actinomycetes</taxon>
        <taxon>Micromonosporales</taxon>
        <taxon>Micromonosporaceae</taxon>
        <taxon>Planosporangium</taxon>
    </lineage>
</organism>
<feature type="transmembrane region" description="Helical" evidence="5">
    <location>
        <begin position="273"/>
        <end position="293"/>
    </location>
</feature>
<comment type="caution">
    <text evidence="8">The sequence shown here is derived from an EMBL/GenBank/DDBJ whole genome shotgun (WGS) entry which is preliminary data.</text>
</comment>
<dbReference type="Pfam" id="PF00361">
    <property type="entry name" value="Proton_antipo_M"/>
    <property type="match status" value="1"/>
</dbReference>
<proteinExistence type="inferred from homology"/>
<feature type="transmembrane region" description="Helical" evidence="5">
    <location>
        <begin position="131"/>
        <end position="148"/>
    </location>
</feature>
<dbReference type="HAMAP" id="MF_00445">
    <property type="entry name" value="NDH1_NuoN_1"/>
    <property type="match status" value="1"/>
</dbReference>
<keyword evidence="5" id="KW-0520">NAD</keyword>
<feature type="transmembrane region" description="Helical" evidence="5">
    <location>
        <begin position="336"/>
        <end position="360"/>
    </location>
</feature>
<dbReference type="PANTHER" id="PTHR22773">
    <property type="entry name" value="NADH DEHYDROGENASE"/>
    <property type="match status" value="1"/>
</dbReference>
<comment type="subunit">
    <text evidence="5">NDH-1 is composed of 14 different subunits. Subunits NuoA, H, J, K, L, M, N constitute the membrane sector of the complex.</text>
</comment>
<feature type="transmembrane region" description="Helical" evidence="5">
    <location>
        <begin position="243"/>
        <end position="267"/>
    </location>
</feature>
<dbReference type="Proteomes" id="UP000722989">
    <property type="component" value="Unassembled WGS sequence"/>
</dbReference>
<accession>A0ABX0XVM2</accession>
<evidence type="ECO:0000256" key="1">
    <source>
        <dbReference type="ARBA" id="ARBA00004127"/>
    </source>
</evidence>
<keyword evidence="5" id="KW-0813">Transport</keyword>
<feature type="transmembrane region" description="Helical" evidence="5">
    <location>
        <begin position="108"/>
        <end position="125"/>
    </location>
</feature>
<keyword evidence="9" id="KW-1185">Reference proteome</keyword>
<feature type="transmembrane region" description="Helical" evidence="5">
    <location>
        <begin position="77"/>
        <end position="96"/>
    </location>
</feature>
<keyword evidence="5" id="KW-0874">Quinone</keyword>
<reference evidence="8 9" key="1">
    <citation type="submission" date="2020-03" db="EMBL/GenBank/DDBJ databases">
        <title>WGS of the type strain of Planosporangium spp.</title>
        <authorList>
            <person name="Thawai C."/>
        </authorList>
    </citation>
    <scope>NUCLEOTIDE SEQUENCE [LARGE SCALE GENOMIC DNA]</scope>
    <source>
        <strain evidence="8 9">TBRC 5610</strain>
    </source>
</reference>
<comment type="similarity">
    <text evidence="5">Belongs to the complex I subunit 2 family.</text>
</comment>
<evidence type="ECO:0000313" key="9">
    <source>
        <dbReference type="Proteomes" id="UP000722989"/>
    </source>
</evidence>
<feature type="transmembrane region" description="Helical" evidence="5">
    <location>
        <begin position="417"/>
        <end position="437"/>
    </location>
</feature>
<feature type="transmembrane region" description="Helical" evidence="5">
    <location>
        <begin position="35"/>
        <end position="57"/>
    </location>
</feature>
<feature type="transmembrane region" description="Helical" evidence="5">
    <location>
        <begin position="481"/>
        <end position="503"/>
    </location>
</feature>
<evidence type="ECO:0000259" key="7">
    <source>
        <dbReference type="Pfam" id="PF00361"/>
    </source>
</evidence>
<keyword evidence="2 5" id="KW-0812">Transmembrane</keyword>
<feature type="domain" description="NADH:quinone oxidoreductase/Mrp antiporter transmembrane" evidence="7">
    <location>
        <begin position="125"/>
        <end position="431"/>
    </location>
</feature>
<sequence length="517" mass="52152">MSIDQIALLPVYAVALTAVAALVTDLLVPGRRGPVLAVTALGAAATAAAAWVVGAAGPARRTFCAPAGCSYVFDHTAALAAVVFALLTLGVLAFSVPALRGDTPPGEYCFLLACSLTGGVVLGAARDLITLIIAVETLTLPLFALVGLRRRVVASAEAAVTFFVVSVVSTAVTLLGAALLYASTGAVHFTALAAALAHRDALVSVPLVTVGVVLVLVGLGFKVAAVPLHAWAPATYDGAPLPVAAYLSTVSKLGGVVAILLVSAQALRPWLDVTGPALAALATLTMTVGNLVALRQRRMVRLLAWSSVAQAGYILAPLGAFALASGRSDTALRVVVAASIAYAIFFVLLELAAFGAVIALRGDRDGGEIADYRGVGRRTPWVAGALTLAFAGLAGLPPGLAGLFAKVAVVRALLAGGAAWLAVVVALNAVIGLAYYVRVVTTLFVIAPLDTITPSDIIRPSSDIFAPGSDIRAVPRAPLPAVPWPVAVGLVALTVAGLVAGFAPQLVLHAAGLAAGR</sequence>
<feature type="transmembrane region" description="Helical" evidence="5">
    <location>
        <begin position="202"/>
        <end position="231"/>
    </location>
</feature>
<name>A0ABX0XVM2_9ACTN</name>